<evidence type="ECO:0000313" key="2">
    <source>
        <dbReference type="EMBL" id="PWJ54333.1"/>
    </source>
</evidence>
<dbReference type="Pfam" id="PF06684">
    <property type="entry name" value="AA_synth"/>
    <property type="match status" value="1"/>
</dbReference>
<organism evidence="2 3">
    <name type="scientific">Quadrisphaera granulorum</name>
    <dbReference type="NCBI Taxonomy" id="317664"/>
    <lineage>
        <taxon>Bacteria</taxon>
        <taxon>Bacillati</taxon>
        <taxon>Actinomycetota</taxon>
        <taxon>Actinomycetes</taxon>
        <taxon>Kineosporiales</taxon>
        <taxon>Kineosporiaceae</taxon>
        <taxon>Quadrisphaera</taxon>
    </lineage>
</organism>
<name>A0A316A9L7_9ACTN</name>
<dbReference type="AlphaFoldDB" id="A0A316A9L7"/>
<protein>
    <submittedName>
        <fullName evidence="2">Amino acid synthesis protein</fullName>
    </submittedName>
</protein>
<dbReference type="SUPFAM" id="SSF160519">
    <property type="entry name" value="BB2672-like"/>
    <property type="match status" value="1"/>
</dbReference>
<keyword evidence="3" id="KW-1185">Reference proteome</keyword>
<evidence type="ECO:0000313" key="3">
    <source>
        <dbReference type="Proteomes" id="UP000245469"/>
    </source>
</evidence>
<accession>A0A316A9L7</accession>
<dbReference type="EMBL" id="QGDQ01000007">
    <property type="protein sequence ID" value="PWJ54333.1"/>
    <property type="molecule type" value="Genomic_DNA"/>
</dbReference>
<feature type="region of interest" description="Disordered" evidence="1">
    <location>
        <begin position="243"/>
        <end position="282"/>
    </location>
</feature>
<dbReference type="InterPro" id="IPR035936">
    <property type="entry name" value="BB2672"/>
</dbReference>
<feature type="compositionally biased region" description="Polar residues" evidence="1">
    <location>
        <begin position="270"/>
        <end position="282"/>
    </location>
</feature>
<sequence>MLFWPGIAGLCCGALTGAWVPVSVLWHTRDPLAGRITGTREKRTHMAAGTALAPAPELDLARAVQAAGAVLRKVVVHEDEVLREGGLVVDGLVRRVAAAAVIRNPWVGRGHVADLAPAVAATAPLVARALAHLLLDAAGGAHRVEAFGKAVVVGLDGEAEHGAAFIHTPYFGDVLRWATEGTSIIAFSEARGDAGETITVPMWHKTAAATRSHYQSVQVRVPDAPRRDELVLVAAVSTSARPRARIGDRTTDAPFDPSDPAAYGHGNGDTGTSSDSTAGGAA</sequence>
<dbReference type="Gene3D" id="3.30.1330.110">
    <property type="entry name" value="BB2672"/>
    <property type="match status" value="1"/>
</dbReference>
<proteinExistence type="predicted"/>
<dbReference type="Proteomes" id="UP000245469">
    <property type="component" value="Unassembled WGS sequence"/>
</dbReference>
<comment type="caution">
    <text evidence="2">The sequence shown here is derived from an EMBL/GenBank/DDBJ whole genome shotgun (WGS) entry which is preliminary data.</text>
</comment>
<reference evidence="2 3" key="1">
    <citation type="submission" date="2018-03" db="EMBL/GenBank/DDBJ databases">
        <title>Genomic Encyclopedia of Archaeal and Bacterial Type Strains, Phase II (KMG-II): from individual species to whole genera.</title>
        <authorList>
            <person name="Goeker M."/>
        </authorList>
    </citation>
    <scope>NUCLEOTIDE SEQUENCE [LARGE SCALE GENOMIC DNA]</scope>
    <source>
        <strain evidence="2 3">DSM 44889</strain>
    </source>
</reference>
<dbReference type="InterPro" id="IPR009569">
    <property type="entry name" value="AA_synth_put"/>
</dbReference>
<evidence type="ECO:0000256" key="1">
    <source>
        <dbReference type="SAM" id="MobiDB-lite"/>
    </source>
</evidence>
<gene>
    <name evidence="2" type="ORF">BXY45_10729</name>
</gene>